<evidence type="ECO:0000313" key="3">
    <source>
        <dbReference type="Proteomes" id="UP000183257"/>
    </source>
</evidence>
<feature type="transmembrane region" description="Helical" evidence="1">
    <location>
        <begin position="110"/>
        <end position="127"/>
    </location>
</feature>
<protein>
    <submittedName>
        <fullName evidence="2">Uncharacterized protein</fullName>
    </submittedName>
</protein>
<dbReference type="SUPFAM" id="SSF103473">
    <property type="entry name" value="MFS general substrate transporter"/>
    <property type="match status" value="1"/>
</dbReference>
<dbReference type="Proteomes" id="UP000183257">
    <property type="component" value="Unassembled WGS sequence"/>
</dbReference>
<dbReference type="EMBL" id="FPIY01000001">
    <property type="protein sequence ID" value="SFW14870.1"/>
    <property type="molecule type" value="Genomic_DNA"/>
</dbReference>
<dbReference type="STRING" id="76595.SAMN05660313_00109"/>
<evidence type="ECO:0000256" key="1">
    <source>
        <dbReference type="SAM" id="Phobius"/>
    </source>
</evidence>
<dbReference type="RefSeq" id="WP_139254252.1">
    <property type="nucleotide sequence ID" value="NZ_FPIY01000001.1"/>
</dbReference>
<organism evidence="2 3">
    <name type="scientific">Cellulophaga fucicola</name>
    <dbReference type="NCBI Taxonomy" id="76595"/>
    <lineage>
        <taxon>Bacteria</taxon>
        <taxon>Pseudomonadati</taxon>
        <taxon>Bacteroidota</taxon>
        <taxon>Flavobacteriia</taxon>
        <taxon>Flavobacteriales</taxon>
        <taxon>Flavobacteriaceae</taxon>
        <taxon>Cellulophaga</taxon>
    </lineage>
</organism>
<proteinExistence type="predicted"/>
<keyword evidence="1" id="KW-0472">Membrane</keyword>
<feature type="transmembrane region" description="Helical" evidence="1">
    <location>
        <begin position="45"/>
        <end position="66"/>
    </location>
</feature>
<gene>
    <name evidence="2" type="ORF">SAMN05660313_00109</name>
</gene>
<evidence type="ECO:0000313" key="2">
    <source>
        <dbReference type="EMBL" id="SFW14870.1"/>
    </source>
</evidence>
<sequence length="128" mass="14245">MMKIVVIGIVFILTVLYLIKTNDPNKLKTDKSLFLFTSKSILKGFILYTTTGCLLASIITFTMFYQNGEPHSHNMPELLYIWLGTAGAIAGCIMGFFLSLLSKTSINKKLIIGSLLFAIGSFVWLELL</sequence>
<dbReference type="OrthoDB" id="9841137at2"/>
<keyword evidence="1" id="KW-0812">Transmembrane</keyword>
<keyword evidence="3" id="KW-1185">Reference proteome</keyword>
<dbReference type="AlphaFoldDB" id="A0A1K1LYW9"/>
<keyword evidence="1" id="KW-1133">Transmembrane helix</keyword>
<reference evidence="3" key="1">
    <citation type="submission" date="2016-11" db="EMBL/GenBank/DDBJ databases">
        <authorList>
            <person name="Varghese N."/>
            <person name="Submissions S."/>
        </authorList>
    </citation>
    <scope>NUCLEOTIDE SEQUENCE [LARGE SCALE GENOMIC DNA]</scope>
    <source>
        <strain evidence="3">DSM 24786</strain>
    </source>
</reference>
<dbReference type="InterPro" id="IPR036259">
    <property type="entry name" value="MFS_trans_sf"/>
</dbReference>
<feature type="transmembrane region" description="Helical" evidence="1">
    <location>
        <begin position="78"/>
        <end position="98"/>
    </location>
</feature>
<accession>A0A1K1LYW9</accession>
<name>A0A1K1LYW9_9FLAO</name>